<keyword evidence="1" id="KW-0472">Membrane</keyword>
<dbReference type="EMBL" id="QRHW01000026">
    <property type="protein sequence ID" value="RHG05521.1"/>
    <property type="molecule type" value="Genomic_DNA"/>
</dbReference>
<name>A0A414RZH0_9FIRM</name>
<dbReference type="AlphaFoldDB" id="A0A414RZH0"/>
<organism evidence="2 3">
    <name type="scientific">Dorea longicatena</name>
    <dbReference type="NCBI Taxonomy" id="88431"/>
    <lineage>
        <taxon>Bacteria</taxon>
        <taxon>Bacillati</taxon>
        <taxon>Bacillota</taxon>
        <taxon>Clostridia</taxon>
        <taxon>Lachnospirales</taxon>
        <taxon>Lachnospiraceae</taxon>
        <taxon>Dorea</taxon>
    </lineage>
</organism>
<keyword evidence="1" id="KW-1133">Transmembrane helix</keyword>
<proteinExistence type="predicted"/>
<sequence>MKKIIYIFLDLLTIAFLIGGYAFQYFTRKKLGMLRWVNYQNMQIQKNPVYDILKYIIVAAIVLIILSIVGYRKKKELLGKIDFVMIVIMQILGISYLEITVLKSIESFPAYYFLMPFLGAATLMQIIRNGVAVGTKKNET</sequence>
<evidence type="ECO:0000256" key="1">
    <source>
        <dbReference type="SAM" id="Phobius"/>
    </source>
</evidence>
<reference evidence="2 3" key="1">
    <citation type="submission" date="2018-08" db="EMBL/GenBank/DDBJ databases">
        <title>A genome reference for cultivated species of the human gut microbiota.</title>
        <authorList>
            <person name="Zou Y."/>
            <person name="Xue W."/>
            <person name="Luo G."/>
        </authorList>
    </citation>
    <scope>NUCLEOTIDE SEQUENCE [LARGE SCALE GENOMIC DNA]</scope>
    <source>
        <strain evidence="2 3">AM23-13</strain>
    </source>
</reference>
<evidence type="ECO:0000313" key="3">
    <source>
        <dbReference type="Proteomes" id="UP000284112"/>
    </source>
</evidence>
<feature type="transmembrane region" description="Helical" evidence="1">
    <location>
        <begin position="7"/>
        <end position="26"/>
    </location>
</feature>
<accession>A0A414RZH0</accession>
<evidence type="ECO:0000313" key="2">
    <source>
        <dbReference type="EMBL" id="RHG05521.1"/>
    </source>
</evidence>
<feature type="transmembrane region" description="Helical" evidence="1">
    <location>
        <begin position="108"/>
        <end position="127"/>
    </location>
</feature>
<keyword evidence="1" id="KW-0812">Transmembrane</keyword>
<dbReference type="Proteomes" id="UP000284112">
    <property type="component" value="Unassembled WGS sequence"/>
</dbReference>
<dbReference type="RefSeq" id="WP_118310064.1">
    <property type="nucleotide sequence ID" value="NZ_QRHW01000026.1"/>
</dbReference>
<feature type="transmembrane region" description="Helical" evidence="1">
    <location>
        <begin position="52"/>
        <end position="71"/>
    </location>
</feature>
<feature type="transmembrane region" description="Helical" evidence="1">
    <location>
        <begin position="83"/>
        <end position="102"/>
    </location>
</feature>
<protein>
    <submittedName>
        <fullName evidence="2">Uncharacterized protein</fullName>
    </submittedName>
</protein>
<comment type="caution">
    <text evidence="2">The sequence shown here is derived from an EMBL/GenBank/DDBJ whole genome shotgun (WGS) entry which is preliminary data.</text>
</comment>
<gene>
    <name evidence="2" type="ORF">DW641_12525</name>
</gene>